<dbReference type="AlphaFoldDB" id="A0AAV7M516"/>
<protein>
    <submittedName>
        <fullName evidence="1">Uncharacterized protein</fullName>
    </submittedName>
</protein>
<dbReference type="EMBL" id="JANPWB010000014">
    <property type="protein sequence ID" value="KAJ1098587.1"/>
    <property type="molecule type" value="Genomic_DNA"/>
</dbReference>
<keyword evidence="2" id="KW-1185">Reference proteome</keyword>
<organism evidence="1 2">
    <name type="scientific">Pleurodeles waltl</name>
    <name type="common">Iberian ribbed newt</name>
    <dbReference type="NCBI Taxonomy" id="8319"/>
    <lineage>
        <taxon>Eukaryota</taxon>
        <taxon>Metazoa</taxon>
        <taxon>Chordata</taxon>
        <taxon>Craniata</taxon>
        <taxon>Vertebrata</taxon>
        <taxon>Euteleostomi</taxon>
        <taxon>Amphibia</taxon>
        <taxon>Batrachia</taxon>
        <taxon>Caudata</taxon>
        <taxon>Salamandroidea</taxon>
        <taxon>Salamandridae</taxon>
        <taxon>Pleurodelinae</taxon>
        <taxon>Pleurodeles</taxon>
    </lineage>
</organism>
<comment type="caution">
    <text evidence="1">The sequence shown here is derived from an EMBL/GenBank/DDBJ whole genome shotgun (WGS) entry which is preliminary data.</text>
</comment>
<evidence type="ECO:0000313" key="1">
    <source>
        <dbReference type="EMBL" id="KAJ1098587.1"/>
    </source>
</evidence>
<proteinExistence type="predicted"/>
<evidence type="ECO:0000313" key="2">
    <source>
        <dbReference type="Proteomes" id="UP001066276"/>
    </source>
</evidence>
<gene>
    <name evidence="1" type="ORF">NDU88_003695</name>
</gene>
<name>A0AAV7M516_PLEWA</name>
<accession>A0AAV7M516</accession>
<dbReference type="Proteomes" id="UP001066276">
    <property type="component" value="Chromosome 10"/>
</dbReference>
<reference evidence="1" key="1">
    <citation type="journal article" date="2022" name="bioRxiv">
        <title>Sequencing and chromosome-scale assembly of the giantPleurodeles waltlgenome.</title>
        <authorList>
            <person name="Brown T."/>
            <person name="Elewa A."/>
            <person name="Iarovenko S."/>
            <person name="Subramanian E."/>
            <person name="Araus A.J."/>
            <person name="Petzold A."/>
            <person name="Susuki M."/>
            <person name="Suzuki K.-i.T."/>
            <person name="Hayashi T."/>
            <person name="Toyoda A."/>
            <person name="Oliveira C."/>
            <person name="Osipova E."/>
            <person name="Leigh N.D."/>
            <person name="Simon A."/>
            <person name="Yun M.H."/>
        </authorList>
    </citation>
    <scope>NUCLEOTIDE SEQUENCE</scope>
    <source>
        <strain evidence="1">20211129_DDA</strain>
        <tissue evidence="1">Liver</tissue>
    </source>
</reference>
<sequence length="181" mass="18765">MLADIRRSLANLAAPPVGSTVQLPPQSQLPPTLDPALEEVQVAPALPGTSQDPTAQALLAVSQILTNMSATSAPPPPTTPWANDSLQNSVLELKRQVEALAAACNVPPLQVTTASPSVTPAPGSLTHATPLEKDQGSSCYHQRTHAIMGPKASVVVMSAVPGAKQNVLAHKMQMPDFAHNA</sequence>